<organism evidence="2 3">
    <name type="scientific">Actinacidiphila paucisporea</name>
    <dbReference type="NCBI Taxonomy" id="310782"/>
    <lineage>
        <taxon>Bacteria</taxon>
        <taxon>Bacillati</taxon>
        <taxon>Actinomycetota</taxon>
        <taxon>Actinomycetes</taxon>
        <taxon>Kitasatosporales</taxon>
        <taxon>Streptomycetaceae</taxon>
        <taxon>Actinacidiphila</taxon>
    </lineage>
</organism>
<dbReference type="RefSeq" id="WP_073501336.1">
    <property type="nucleotide sequence ID" value="NZ_FRBI01000020.1"/>
</dbReference>
<protein>
    <submittedName>
        <fullName evidence="2">Uncharacterized protein</fullName>
    </submittedName>
</protein>
<dbReference type="OrthoDB" id="4107149at2"/>
<reference evidence="2 3" key="1">
    <citation type="submission" date="2016-11" db="EMBL/GenBank/DDBJ databases">
        <authorList>
            <person name="Jaros S."/>
            <person name="Januszkiewicz K."/>
            <person name="Wedrychowicz H."/>
        </authorList>
    </citation>
    <scope>NUCLEOTIDE SEQUENCE [LARGE SCALE GENOMIC DNA]</scope>
    <source>
        <strain evidence="2 3">CGMCC 4.2025</strain>
    </source>
</reference>
<gene>
    <name evidence="2" type="ORF">SAMN05216499_12054</name>
</gene>
<keyword evidence="3" id="KW-1185">Reference proteome</keyword>
<evidence type="ECO:0000256" key="1">
    <source>
        <dbReference type="SAM" id="SignalP"/>
    </source>
</evidence>
<dbReference type="STRING" id="310782.SAMN05216499_12054"/>
<dbReference type="Proteomes" id="UP000184111">
    <property type="component" value="Unassembled WGS sequence"/>
</dbReference>
<evidence type="ECO:0000313" key="2">
    <source>
        <dbReference type="EMBL" id="SHN09042.1"/>
    </source>
</evidence>
<dbReference type="EMBL" id="FRBI01000020">
    <property type="protein sequence ID" value="SHN09042.1"/>
    <property type="molecule type" value="Genomic_DNA"/>
</dbReference>
<keyword evidence="1" id="KW-0732">Signal</keyword>
<name>A0A1M7NXT0_9ACTN</name>
<feature type="signal peptide" evidence="1">
    <location>
        <begin position="1"/>
        <end position="28"/>
    </location>
</feature>
<feature type="chain" id="PRO_5038507591" evidence="1">
    <location>
        <begin position="29"/>
        <end position="238"/>
    </location>
</feature>
<proteinExistence type="predicted"/>
<dbReference type="AlphaFoldDB" id="A0A1M7NXT0"/>
<sequence>MAVGFIRKVGAAGAAVAAVGGISFGASAFASGPGPSGHHTAAPAAAPVAHKPAAPVGHKAAAKAAAPTVVRQLIGKGEVHGTAWSVTLEFYPTLPEGYVIPSFSLPGVKAVPAKKVTALVCQRMVIDGVRVDHQGGPWADCQPVDGAQDRDRSREAGLWGMHDKGTSGFRLFVANPDAQVARAVVTLTDGTRLTARTVTAPATAYRAWAVAIPSGETIAAVDQYDVQDHRISHETEWR</sequence>
<evidence type="ECO:0000313" key="3">
    <source>
        <dbReference type="Proteomes" id="UP000184111"/>
    </source>
</evidence>
<accession>A0A1M7NXT0</accession>